<sequence>MPSISSVPQISPDSRPRALPVTGYTMALSWSPEFCKPREDSRAHRTQCSGDNGRFGLVVHGFWPESSGSWPQWCPAPVKLTPKEMRRNLCMMPSARLVARQWAKHGSCMTKRPETYFKVTRILWDSYRIPDFDRISREDGLTAGRIRKAFADANTGIPASAVGVKLNQRGWLQELRICYGKRFRPVRCDANRFGARDTARAKIWRGL</sequence>
<reference evidence="3 4" key="1">
    <citation type="submission" date="2019-06" db="EMBL/GenBank/DDBJ databases">
        <title>Erythrobacter insulae sp. nov., isolated from a tidal flat.</title>
        <authorList>
            <person name="Yoon J.-H."/>
        </authorList>
    </citation>
    <scope>NUCLEOTIDE SEQUENCE [LARGE SCALE GENOMIC DNA]</scope>
    <source>
        <strain evidence="3 4">JBTF-M21</strain>
    </source>
</reference>
<dbReference type="PANTHER" id="PTHR11240">
    <property type="entry name" value="RIBONUCLEASE T2"/>
    <property type="match status" value="1"/>
</dbReference>
<dbReference type="Proteomes" id="UP000316343">
    <property type="component" value="Unassembled WGS sequence"/>
</dbReference>
<dbReference type="InterPro" id="IPR036430">
    <property type="entry name" value="RNase_T2-like_sf"/>
</dbReference>
<evidence type="ECO:0000313" key="4">
    <source>
        <dbReference type="Proteomes" id="UP000316343"/>
    </source>
</evidence>
<dbReference type="Pfam" id="PF00445">
    <property type="entry name" value="Ribonuclease_T2"/>
    <property type="match status" value="1"/>
</dbReference>
<dbReference type="SUPFAM" id="SSF55895">
    <property type="entry name" value="Ribonuclease Rh-like"/>
    <property type="match status" value="1"/>
</dbReference>
<protein>
    <submittedName>
        <fullName evidence="3">Ribonuclease T</fullName>
    </submittedName>
</protein>
<organism evidence="3 4">
    <name type="scientific">Erythrobacter insulae</name>
    <dbReference type="NCBI Taxonomy" id="2584124"/>
    <lineage>
        <taxon>Bacteria</taxon>
        <taxon>Pseudomonadati</taxon>
        <taxon>Pseudomonadota</taxon>
        <taxon>Alphaproteobacteria</taxon>
        <taxon>Sphingomonadales</taxon>
        <taxon>Erythrobacteraceae</taxon>
        <taxon>Erythrobacter/Porphyrobacter group</taxon>
        <taxon>Erythrobacter</taxon>
    </lineage>
</organism>
<dbReference type="EMBL" id="VHJK01000001">
    <property type="protein sequence ID" value="TRD12733.1"/>
    <property type="molecule type" value="Genomic_DNA"/>
</dbReference>
<dbReference type="PANTHER" id="PTHR11240:SF22">
    <property type="entry name" value="RIBONUCLEASE T2"/>
    <property type="match status" value="1"/>
</dbReference>
<name>A0A547PF10_9SPHN</name>
<evidence type="ECO:0000313" key="3">
    <source>
        <dbReference type="EMBL" id="TRD12733.1"/>
    </source>
</evidence>
<dbReference type="InterPro" id="IPR001568">
    <property type="entry name" value="RNase_T2-like"/>
</dbReference>
<dbReference type="AlphaFoldDB" id="A0A547PF10"/>
<comment type="similarity">
    <text evidence="1 2">Belongs to the RNase T2 family.</text>
</comment>
<dbReference type="OrthoDB" id="4720638at2"/>
<keyword evidence="4" id="KW-1185">Reference proteome</keyword>
<evidence type="ECO:0000256" key="2">
    <source>
        <dbReference type="RuleBase" id="RU004328"/>
    </source>
</evidence>
<dbReference type="Gene3D" id="3.90.730.10">
    <property type="entry name" value="Ribonuclease T2-like"/>
    <property type="match status" value="1"/>
</dbReference>
<dbReference type="GO" id="GO:0003723">
    <property type="term" value="F:RNA binding"/>
    <property type="evidence" value="ECO:0007669"/>
    <property type="project" value="InterPro"/>
</dbReference>
<proteinExistence type="inferred from homology"/>
<gene>
    <name evidence="3" type="ORF">FGU71_05180</name>
</gene>
<evidence type="ECO:0000256" key="1">
    <source>
        <dbReference type="ARBA" id="ARBA00007469"/>
    </source>
</evidence>
<dbReference type="GO" id="GO:0033897">
    <property type="term" value="F:ribonuclease T2 activity"/>
    <property type="evidence" value="ECO:0007669"/>
    <property type="project" value="InterPro"/>
</dbReference>
<comment type="caution">
    <text evidence="3">The sequence shown here is derived from an EMBL/GenBank/DDBJ whole genome shotgun (WGS) entry which is preliminary data.</text>
</comment>
<accession>A0A547PF10</accession>